<organism evidence="4 5">
    <name type="scientific">Kingdonia uniflora</name>
    <dbReference type="NCBI Taxonomy" id="39325"/>
    <lineage>
        <taxon>Eukaryota</taxon>
        <taxon>Viridiplantae</taxon>
        <taxon>Streptophyta</taxon>
        <taxon>Embryophyta</taxon>
        <taxon>Tracheophyta</taxon>
        <taxon>Spermatophyta</taxon>
        <taxon>Magnoliopsida</taxon>
        <taxon>Ranunculales</taxon>
        <taxon>Circaeasteraceae</taxon>
        <taxon>Kingdonia</taxon>
    </lineage>
</organism>
<protein>
    <recommendedName>
        <fullName evidence="3">EF-hand domain-containing protein</fullName>
    </recommendedName>
</protein>
<dbReference type="GO" id="GO:0005509">
    <property type="term" value="F:calcium ion binding"/>
    <property type="evidence" value="ECO:0007669"/>
    <property type="project" value="InterPro"/>
</dbReference>
<proteinExistence type="predicted"/>
<keyword evidence="1" id="KW-0677">Repeat</keyword>
<reference evidence="4 5" key="1">
    <citation type="journal article" date="2020" name="IScience">
        <title>Genome Sequencing of the Endangered Kingdonia uniflora (Circaeasteraceae, Ranunculales) Reveals Potential Mechanisms of Evolutionary Specialization.</title>
        <authorList>
            <person name="Sun Y."/>
            <person name="Deng T."/>
            <person name="Zhang A."/>
            <person name="Moore M.J."/>
            <person name="Landis J.B."/>
            <person name="Lin N."/>
            <person name="Zhang H."/>
            <person name="Zhang X."/>
            <person name="Huang J."/>
            <person name="Zhang X."/>
            <person name="Sun H."/>
            <person name="Wang H."/>
        </authorList>
    </citation>
    <scope>NUCLEOTIDE SEQUENCE [LARGE SCALE GENOMIC DNA]</scope>
    <source>
        <strain evidence="4">TB1705</strain>
        <tissue evidence="4">Leaf</tissue>
    </source>
</reference>
<evidence type="ECO:0000256" key="2">
    <source>
        <dbReference type="ARBA" id="ARBA00022837"/>
    </source>
</evidence>
<evidence type="ECO:0000256" key="1">
    <source>
        <dbReference type="ARBA" id="ARBA00022737"/>
    </source>
</evidence>
<dbReference type="Proteomes" id="UP000541444">
    <property type="component" value="Unassembled WGS sequence"/>
</dbReference>
<dbReference type="InterPro" id="IPR018247">
    <property type="entry name" value="EF_Hand_1_Ca_BS"/>
</dbReference>
<dbReference type="EMBL" id="JACGCM010002535">
    <property type="protein sequence ID" value="KAF6139082.1"/>
    <property type="molecule type" value="Genomic_DNA"/>
</dbReference>
<dbReference type="SMART" id="SM00054">
    <property type="entry name" value="EFh"/>
    <property type="match status" value="1"/>
</dbReference>
<dbReference type="OrthoDB" id="26525at2759"/>
<dbReference type="InterPro" id="IPR011992">
    <property type="entry name" value="EF-hand-dom_pair"/>
</dbReference>
<dbReference type="Gene3D" id="1.10.238.10">
    <property type="entry name" value="EF-hand"/>
    <property type="match status" value="1"/>
</dbReference>
<gene>
    <name evidence="4" type="ORF">GIB67_010808</name>
</gene>
<dbReference type="InterPro" id="IPR002048">
    <property type="entry name" value="EF_hand_dom"/>
</dbReference>
<accession>A0A7J7L922</accession>
<evidence type="ECO:0000313" key="4">
    <source>
        <dbReference type="EMBL" id="KAF6139082.1"/>
    </source>
</evidence>
<sequence length="114" mass="13016">MAPTLQDETGLSTDEQSMAFKPNCVRCVSKSMHEMTVDEFKQWLKQFDRNGDGRISRDELREAIRSKGRWFTTWNSRQGVKSADANHNGFIDDNEIGNLLAFAEKKLGLTVVVY</sequence>
<keyword evidence="5" id="KW-1185">Reference proteome</keyword>
<dbReference type="AlphaFoldDB" id="A0A7J7L922"/>
<dbReference type="Pfam" id="PF13202">
    <property type="entry name" value="EF-hand_5"/>
    <property type="match status" value="2"/>
</dbReference>
<dbReference type="SUPFAM" id="SSF47473">
    <property type="entry name" value="EF-hand"/>
    <property type="match status" value="1"/>
</dbReference>
<evidence type="ECO:0000313" key="5">
    <source>
        <dbReference type="Proteomes" id="UP000541444"/>
    </source>
</evidence>
<keyword evidence="2" id="KW-0106">Calcium</keyword>
<dbReference type="PROSITE" id="PS00018">
    <property type="entry name" value="EF_HAND_1"/>
    <property type="match status" value="2"/>
</dbReference>
<dbReference type="InterPro" id="IPR050145">
    <property type="entry name" value="Centrin_CML-like"/>
</dbReference>
<evidence type="ECO:0000259" key="3">
    <source>
        <dbReference type="PROSITE" id="PS50222"/>
    </source>
</evidence>
<name>A0A7J7L922_9MAGN</name>
<comment type="caution">
    <text evidence="4">The sequence shown here is derived from an EMBL/GenBank/DDBJ whole genome shotgun (WGS) entry which is preliminary data.</text>
</comment>
<feature type="domain" description="EF-hand" evidence="3">
    <location>
        <begin position="35"/>
        <end position="70"/>
    </location>
</feature>
<dbReference type="PANTHER" id="PTHR23050">
    <property type="entry name" value="CALCIUM BINDING PROTEIN"/>
    <property type="match status" value="1"/>
</dbReference>
<dbReference type="PROSITE" id="PS50222">
    <property type="entry name" value="EF_HAND_2"/>
    <property type="match status" value="1"/>
</dbReference>